<evidence type="ECO:0000313" key="18">
    <source>
        <dbReference type="Proteomes" id="UP000228948"/>
    </source>
</evidence>
<dbReference type="SMART" id="SM00073">
    <property type="entry name" value="HPT"/>
    <property type="match status" value="1"/>
</dbReference>
<evidence type="ECO:0000256" key="2">
    <source>
        <dbReference type="ARBA" id="ARBA00012438"/>
    </source>
</evidence>
<dbReference type="PANTHER" id="PTHR43395">
    <property type="entry name" value="SENSOR HISTIDINE KINASE CHEA"/>
    <property type="match status" value="1"/>
</dbReference>
<reference evidence="17 18" key="1">
    <citation type="submission" date="2017-11" db="EMBL/GenBank/DDBJ databases">
        <title>Revised Sequence and Annotation of the Rhodobaca barguzinensis strain alga05 Genome.</title>
        <authorList>
            <person name="Kopejtka K."/>
            <person name="Tomasch J.M."/>
            <person name="Bunk B."/>
            <person name="Koblizek M."/>
        </authorList>
    </citation>
    <scope>NUCLEOTIDE SEQUENCE [LARGE SCALE GENOMIC DNA]</scope>
    <source>
        <strain evidence="18">alga05</strain>
    </source>
</reference>
<dbReference type="Gene3D" id="2.30.30.40">
    <property type="entry name" value="SH3 Domains"/>
    <property type="match status" value="1"/>
</dbReference>
<dbReference type="SMART" id="SM01231">
    <property type="entry name" value="H-kinase_dim"/>
    <property type="match status" value="1"/>
</dbReference>
<dbReference type="InterPro" id="IPR037006">
    <property type="entry name" value="CheA-like_homodim_sf"/>
</dbReference>
<dbReference type="OrthoDB" id="9803176at2"/>
<dbReference type="InterPro" id="IPR004358">
    <property type="entry name" value="Sig_transdc_His_kin-like_C"/>
</dbReference>
<dbReference type="CDD" id="cd16916">
    <property type="entry name" value="HATPase_CheA-like"/>
    <property type="match status" value="1"/>
</dbReference>
<dbReference type="Pfam" id="PF01584">
    <property type="entry name" value="CheW"/>
    <property type="match status" value="1"/>
</dbReference>
<dbReference type="PROSITE" id="PS50851">
    <property type="entry name" value="CHEW"/>
    <property type="match status" value="1"/>
</dbReference>
<dbReference type="InterPro" id="IPR036641">
    <property type="entry name" value="HPT_dom_sf"/>
</dbReference>
<evidence type="ECO:0000256" key="4">
    <source>
        <dbReference type="ARBA" id="ARBA00022500"/>
    </source>
</evidence>
<dbReference type="CDD" id="cd00731">
    <property type="entry name" value="CheA_reg"/>
    <property type="match status" value="1"/>
</dbReference>
<feature type="domain" description="Histidine kinase" evidence="14">
    <location>
        <begin position="352"/>
        <end position="552"/>
    </location>
</feature>
<dbReference type="Gene3D" id="1.20.120.160">
    <property type="entry name" value="HPT domain"/>
    <property type="match status" value="1"/>
</dbReference>
<dbReference type="PROSITE" id="PS50109">
    <property type="entry name" value="HIS_KIN"/>
    <property type="match status" value="1"/>
</dbReference>
<evidence type="ECO:0000256" key="11">
    <source>
        <dbReference type="ARBA" id="ARBA00035100"/>
    </source>
</evidence>
<dbReference type="SUPFAM" id="SSF47384">
    <property type="entry name" value="Homodimeric domain of signal transducing histidine kinase"/>
    <property type="match status" value="1"/>
</dbReference>
<dbReference type="InterPro" id="IPR004105">
    <property type="entry name" value="CheA-like_dim"/>
</dbReference>
<dbReference type="InterPro" id="IPR036890">
    <property type="entry name" value="HATPase_C_sf"/>
</dbReference>
<dbReference type="Pfam" id="PF02895">
    <property type="entry name" value="H-kinase_dim"/>
    <property type="match status" value="1"/>
</dbReference>
<dbReference type="InterPro" id="IPR051315">
    <property type="entry name" value="Bact_Chemotaxis_CheA"/>
</dbReference>
<dbReference type="Gene3D" id="1.10.287.560">
    <property type="entry name" value="Histidine kinase CheA-like, homodimeric domain"/>
    <property type="match status" value="1"/>
</dbReference>
<keyword evidence="7" id="KW-0547">Nucleotide-binding</keyword>
<evidence type="ECO:0000313" key="17">
    <source>
        <dbReference type="EMBL" id="ATX65640.1"/>
    </source>
</evidence>
<evidence type="ECO:0000256" key="8">
    <source>
        <dbReference type="ARBA" id="ARBA00022777"/>
    </source>
</evidence>
<dbReference type="SUPFAM" id="SSF47226">
    <property type="entry name" value="Histidine-containing phosphotransfer domain, HPT domain"/>
    <property type="match status" value="1"/>
</dbReference>
<dbReference type="EC" id="2.7.13.3" evidence="2"/>
<dbReference type="STRING" id="441209.GCA_001870665_01222"/>
<dbReference type="CDD" id="cd00088">
    <property type="entry name" value="HPT"/>
    <property type="match status" value="1"/>
</dbReference>
<evidence type="ECO:0000256" key="1">
    <source>
        <dbReference type="ARBA" id="ARBA00000085"/>
    </source>
</evidence>
<dbReference type="FunFam" id="3.30.565.10:FF:000016">
    <property type="entry name" value="Chemotaxis protein CheA, putative"/>
    <property type="match status" value="1"/>
</dbReference>
<keyword evidence="9" id="KW-0067">ATP-binding</keyword>
<dbReference type="PANTHER" id="PTHR43395:SF10">
    <property type="entry name" value="CHEMOTAXIS PROTEIN CHEA"/>
    <property type="match status" value="1"/>
</dbReference>
<evidence type="ECO:0000256" key="3">
    <source>
        <dbReference type="ARBA" id="ARBA00021495"/>
    </source>
</evidence>
<protein>
    <recommendedName>
        <fullName evidence="3">Chemotaxis protein CheA</fullName>
        <ecNumber evidence="2">2.7.13.3</ecNumber>
    </recommendedName>
</protein>
<evidence type="ECO:0000256" key="10">
    <source>
        <dbReference type="ARBA" id="ARBA00023012"/>
    </source>
</evidence>
<organism evidence="17 18">
    <name type="scientific">Roseinatronobacter bogoriensis subsp. barguzinensis</name>
    <dbReference type="NCBI Taxonomy" id="441209"/>
    <lineage>
        <taxon>Bacteria</taxon>
        <taxon>Pseudomonadati</taxon>
        <taxon>Pseudomonadota</taxon>
        <taxon>Alphaproteobacteria</taxon>
        <taxon>Rhodobacterales</taxon>
        <taxon>Paracoccaceae</taxon>
        <taxon>Roseinatronobacter</taxon>
    </lineage>
</organism>
<dbReference type="GO" id="GO:0006935">
    <property type="term" value="P:chemotaxis"/>
    <property type="evidence" value="ECO:0007669"/>
    <property type="project" value="UniProtKB-KW"/>
</dbReference>
<evidence type="ECO:0000256" key="13">
    <source>
        <dbReference type="SAM" id="MobiDB-lite"/>
    </source>
</evidence>
<name>A0A2K8KHL5_9RHOB</name>
<dbReference type="GO" id="GO:0005524">
    <property type="term" value="F:ATP binding"/>
    <property type="evidence" value="ECO:0007669"/>
    <property type="project" value="UniProtKB-KW"/>
</dbReference>
<evidence type="ECO:0000256" key="12">
    <source>
        <dbReference type="PROSITE-ProRule" id="PRU00110"/>
    </source>
</evidence>
<dbReference type="SUPFAM" id="SSF50341">
    <property type="entry name" value="CheW-like"/>
    <property type="match status" value="1"/>
</dbReference>
<evidence type="ECO:0000256" key="7">
    <source>
        <dbReference type="ARBA" id="ARBA00022741"/>
    </source>
</evidence>
<dbReference type="KEGG" id="rbg:BG454_07220"/>
<dbReference type="Gene3D" id="3.30.565.10">
    <property type="entry name" value="Histidine kinase-like ATPase, C-terminal domain"/>
    <property type="match status" value="1"/>
</dbReference>
<feature type="modified residue" description="Phosphohistidine" evidence="12">
    <location>
        <position position="47"/>
    </location>
</feature>
<evidence type="ECO:0000259" key="15">
    <source>
        <dbReference type="PROSITE" id="PS50851"/>
    </source>
</evidence>
<feature type="domain" description="CheW-like" evidence="15">
    <location>
        <begin position="554"/>
        <end position="690"/>
    </location>
</feature>
<dbReference type="AlphaFoldDB" id="A0A2K8KHL5"/>
<dbReference type="InterPro" id="IPR003594">
    <property type="entry name" value="HATPase_dom"/>
</dbReference>
<keyword evidence="4" id="KW-0145">Chemotaxis</keyword>
<accession>A0A2K8KHL5</accession>
<dbReference type="InterPro" id="IPR005467">
    <property type="entry name" value="His_kinase_dom"/>
</dbReference>
<dbReference type="SMART" id="SM00387">
    <property type="entry name" value="HATPase_c"/>
    <property type="match status" value="1"/>
</dbReference>
<dbReference type="Pfam" id="PF01627">
    <property type="entry name" value="Hpt"/>
    <property type="match status" value="1"/>
</dbReference>
<sequence length="703" mass="75680">MSDMDEFLEMFFAECDELLESVATGLRQIDEGTCEMETVHAVFRAVHSIKGGAAAFGLGELVDFAHKFETALDLLRSDALDATPQVMSVFHRSSDCLADLVSSARLSDGSEHAGKDDLLAELDALIGREEEVEGEIEFVPTAIDFGDFGGPVVAEGYIIEFEPDLDLYRSGNDPCALIRALEKLGRTEVRINTDKVPVLSEWSKENPALNWEITLYTDATEAEVAAVFEFVEDCCKLSISQLEPLAEVDLGEAVEEQIDPEAEMIPVGENDGPLVDNQGAPSAPRLETPADGRPPKQTDAAATATIRVSLDRVDKLMNMIGELVIKEAMLTQVVQTAGLATEPEVVGALDGLRQLAGDIQESVMAIRAQPLKQVFQRMHRILREAAEATGKQVRLVTVGEQTEVDKTMVERLIDPLTHMIRNSVDHGLEDALTRQRNGKPQEGTITLSAAHKSGRVQIEVTDDGGGIDRPKIRQIAEDKGLVAPGAALTPGEVDSLLFLPGFSSKDAVSALSGRGVGLDVVRREIMALGGRVMISSVEGKGTTFTITLPLTLAVLEGMLIQLNDQTMVLPITAVQETLRPDQASVHYIGSGGRALANRGKLIPIIDLGCSFGLRDAPGNLEDGVLIVVETDNHKRAAFQVDAIFDQRQVVIKSLEENYGRVAGVSAATILGDGKIALIIDPEEIIMSTTSEPARDRVALIAVG</sequence>
<proteinExistence type="predicted"/>
<dbReference type="InterPro" id="IPR036061">
    <property type="entry name" value="CheW-like_dom_sf"/>
</dbReference>
<dbReference type="PRINTS" id="PR00344">
    <property type="entry name" value="BCTRLSENSOR"/>
</dbReference>
<evidence type="ECO:0000259" key="14">
    <source>
        <dbReference type="PROSITE" id="PS50109"/>
    </source>
</evidence>
<evidence type="ECO:0000256" key="9">
    <source>
        <dbReference type="ARBA" id="ARBA00022840"/>
    </source>
</evidence>
<dbReference type="InterPro" id="IPR008207">
    <property type="entry name" value="Sig_transdc_His_kin_Hpt_dom"/>
</dbReference>
<dbReference type="PROSITE" id="PS50894">
    <property type="entry name" value="HPT"/>
    <property type="match status" value="1"/>
</dbReference>
<dbReference type="InterPro" id="IPR002545">
    <property type="entry name" value="CheW-lke_dom"/>
</dbReference>
<evidence type="ECO:0000256" key="5">
    <source>
        <dbReference type="ARBA" id="ARBA00022553"/>
    </source>
</evidence>
<keyword evidence="5 12" id="KW-0597">Phosphoprotein</keyword>
<dbReference type="GO" id="GO:0005737">
    <property type="term" value="C:cytoplasm"/>
    <property type="evidence" value="ECO:0007669"/>
    <property type="project" value="InterPro"/>
</dbReference>
<keyword evidence="6" id="KW-0808">Transferase</keyword>
<evidence type="ECO:0000256" key="6">
    <source>
        <dbReference type="ARBA" id="ARBA00022679"/>
    </source>
</evidence>
<keyword evidence="8" id="KW-0418">Kinase</keyword>
<dbReference type="EMBL" id="CP024899">
    <property type="protein sequence ID" value="ATX65640.1"/>
    <property type="molecule type" value="Genomic_DNA"/>
</dbReference>
<gene>
    <name evidence="17" type="ORF">BG454_07220</name>
</gene>
<feature type="region of interest" description="Disordered" evidence="13">
    <location>
        <begin position="269"/>
        <end position="301"/>
    </location>
</feature>
<dbReference type="Proteomes" id="UP000228948">
    <property type="component" value="Chromosome"/>
</dbReference>
<dbReference type="SMART" id="SM00260">
    <property type="entry name" value="CheW"/>
    <property type="match status" value="1"/>
</dbReference>
<dbReference type="SUPFAM" id="SSF55874">
    <property type="entry name" value="ATPase domain of HSP90 chaperone/DNA topoisomerase II/histidine kinase"/>
    <property type="match status" value="1"/>
</dbReference>
<feature type="domain" description="HPt" evidence="16">
    <location>
        <begin position="1"/>
        <end position="104"/>
    </location>
</feature>
<keyword evidence="18" id="KW-1185">Reference proteome</keyword>
<evidence type="ECO:0000259" key="16">
    <source>
        <dbReference type="PROSITE" id="PS50894"/>
    </source>
</evidence>
<dbReference type="GO" id="GO:0000155">
    <property type="term" value="F:phosphorelay sensor kinase activity"/>
    <property type="evidence" value="ECO:0007669"/>
    <property type="project" value="InterPro"/>
</dbReference>
<keyword evidence="10" id="KW-0902">Two-component regulatory system</keyword>
<dbReference type="InterPro" id="IPR036097">
    <property type="entry name" value="HisK_dim/P_sf"/>
</dbReference>
<comment type="catalytic activity">
    <reaction evidence="1">
        <text>ATP + protein L-histidine = ADP + protein N-phospho-L-histidine.</text>
        <dbReference type="EC" id="2.7.13.3"/>
    </reaction>
</comment>
<comment type="function">
    <text evidence="11">Involved in the transmission of sensory signals from the chemoreceptors to the flagellar motors. CheA is autophosphorylated; it can transfer its phosphate group to either CheB or CheY.</text>
</comment>
<dbReference type="Pfam" id="PF02518">
    <property type="entry name" value="HATPase_c"/>
    <property type="match status" value="1"/>
</dbReference>